<organism evidence="1 2">
    <name type="scientific">Hungatella hathewayi DSM 13479</name>
    <dbReference type="NCBI Taxonomy" id="566550"/>
    <lineage>
        <taxon>Bacteria</taxon>
        <taxon>Bacillati</taxon>
        <taxon>Bacillota</taxon>
        <taxon>Clostridia</taxon>
        <taxon>Lachnospirales</taxon>
        <taxon>Lachnospiraceae</taxon>
        <taxon>Hungatella</taxon>
    </lineage>
</organism>
<gene>
    <name evidence="1" type="ORF">CLOSTHATH_03663</name>
</gene>
<comment type="caution">
    <text evidence="1">The sequence shown here is derived from an EMBL/GenBank/DDBJ whole genome shotgun (WGS) entry which is preliminary data.</text>
</comment>
<protein>
    <submittedName>
        <fullName evidence="1">Uncharacterized protein</fullName>
    </submittedName>
</protein>
<dbReference type="EMBL" id="ACIO01000308">
    <property type="protein sequence ID" value="EFC98146.1"/>
    <property type="molecule type" value="Genomic_DNA"/>
</dbReference>
<dbReference type="Proteomes" id="UP000004968">
    <property type="component" value="Unassembled WGS sequence"/>
</dbReference>
<dbReference type="AlphaFoldDB" id="D3AJ73"/>
<reference evidence="1 2" key="1">
    <citation type="submission" date="2010-01" db="EMBL/GenBank/DDBJ databases">
        <authorList>
            <person name="Weinstock G."/>
            <person name="Sodergren E."/>
            <person name="Clifton S."/>
            <person name="Fulton L."/>
            <person name="Fulton B."/>
            <person name="Courtney L."/>
            <person name="Fronick C."/>
            <person name="Harrison M."/>
            <person name="Strong C."/>
            <person name="Farmer C."/>
            <person name="Delahaunty K."/>
            <person name="Markovic C."/>
            <person name="Hall O."/>
            <person name="Minx P."/>
            <person name="Tomlinson C."/>
            <person name="Mitreva M."/>
            <person name="Nelson J."/>
            <person name="Hou S."/>
            <person name="Wollam A."/>
            <person name="Pepin K.H."/>
            <person name="Johnson M."/>
            <person name="Bhonagiri V."/>
            <person name="Nash W.E."/>
            <person name="Warren W."/>
            <person name="Chinwalla A."/>
            <person name="Mardis E.R."/>
            <person name="Wilson R.K."/>
        </authorList>
    </citation>
    <scope>NUCLEOTIDE SEQUENCE [LARGE SCALE GENOMIC DNA]</scope>
    <source>
        <strain evidence="1 2">DSM 13479</strain>
    </source>
</reference>
<name>D3AJ73_9FIRM</name>
<evidence type="ECO:0000313" key="1">
    <source>
        <dbReference type="EMBL" id="EFC98146.1"/>
    </source>
</evidence>
<sequence length="53" mass="6418">MKKKADRRDKKVPERNFIWNAVRKHTAFCAGNFHRNDKNSDSYLTLWRRIAKV</sequence>
<dbReference type="HOGENOM" id="CLU_3062340_0_0_9"/>
<evidence type="ECO:0000313" key="2">
    <source>
        <dbReference type="Proteomes" id="UP000004968"/>
    </source>
</evidence>
<proteinExistence type="predicted"/>
<accession>D3AJ73</accession>